<proteinExistence type="predicted"/>
<dbReference type="Proteomes" id="UP000192917">
    <property type="component" value="Unassembled WGS sequence"/>
</dbReference>
<name>A0A1Y6BMH7_9PROT</name>
<evidence type="ECO:0000256" key="2">
    <source>
        <dbReference type="ARBA" id="ARBA00022692"/>
    </source>
</evidence>
<evidence type="ECO:0000256" key="1">
    <source>
        <dbReference type="ARBA" id="ARBA00004141"/>
    </source>
</evidence>
<organism evidence="7 8">
    <name type="scientific">Tistlia consotensis USBA 355</name>
    <dbReference type="NCBI Taxonomy" id="560819"/>
    <lineage>
        <taxon>Bacteria</taxon>
        <taxon>Pseudomonadati</taxon>
        <taxon>Pseudomonadota</taxon>
        <taxon>Alphaproteobacteria</taxon>
        <taxon>Rhodospirillales</taxon>
        <taxon>Rhodovibrionaceae</taxon>
        <taxon>Tistlia</taxon>
    </lineage>
</organism>
<evidence type="ECO:0000259" key="6">
    <source>
        <dbReference type="Pfam" id="PF06271"/>
    </source>
</evidence>
<gene>
    <name evidence="7" type="ORF">SAMN05428998_106138</name>
</gene>
<dbReference type="STRING" id="560819.SAMN05428998_106138"/>
<evidence type="ECO:0000256" key="3">
    <source>
        <dbReference type="ARBA" id="ARBA00022989"/>
    </source>
</evidence>
<feature type="domain" description="RDD" evidence="6">
    <location>
        <begin position="46"/>
        <end position="167"/>
    </location>
</feature>
<evidence type="ECO:0000256" key="5">
    <source>
        <dbReference type="SAM" id="Phobius"/>
    </source>
</evidence>
<dbReference type="GO" id="GO:0016020">
    <property type="term" value="C:membrane"/>
    <property type="evidence" value="ECO:0007669"/>
    <property type="project" value="UniProtKB-SubCell"/>
</dbReference>
<evidence type="ECO:0000313" key="7">
    <source>
        <dbReference type="EMBL" id="SMF18080.1"/>
    </source>
</evidence>
<feature type="transmembrane region" description="Helical" evidence="5">
    <location>
        <begin position="127"/>
        <end position="155"/>
    </location>
</feature>
<evidence type="ECO:0000313" key="8">
    <source>
        <dbReference type="Proteomes" id="UP000192917"/>
    </source>
</evidence>
<evidence type="ECO:0000256" key="4">
    <source>
        <dbReference type="ARBA" id="ARBA00023136"/>
    </source>
</evidence>
<accession>A0A1Y6BMH7</accession>
<keyword evidence="3 5" id="KW-1133">Transmembrane helix</keyword>
<protein>
    <submittedName>
        <fullName evidence="7">Uncharacterized membrane protein YckC, RDD family</fullName>
    </submittedName>
</protein>
<sequence>MAYRDDPRRDPRRSTDELLAGLKLPHLGKGFVSFLFDDALLYEGIVGRRIFAYLVDLAILGLLTVAGYVVVFVFGLLSFGLLLPIGFLGIALLPLAYHSLFLAYWGASPGMAMFDLEGRAPDGSLPTLLQAVVRTALFLVSVPPTGGLVLLVALFNERGRTMHDFFSGVLLVRSAHFASKIRR</sequence>
<feature type="transmembrane region" description="Helical" evidence="5">
    <location>
        <begin position="50"/>
        <end position="74"/>
    </location>
</feature>
<dbReference type="AlphaFoldDB" id="A0A1Y6BMH7"/>
<keyword evidence="2 5" id="KW-0812">Transmembrane</keyword>
<keyword evidence="4 5" id="KW-0472">Membrane</keyword>
<reference evidence="7 8" key="1">
    <citation type="submission" date="2017-04" db="EMBL/GenBank/DDBJ databases">
        <authorList>
            <person name="Afonso C.L."/>
            <person name="Miller P.J."/>
            <person name="Scott M.A."/>
            <person name="Spackman E."/>
            <person name="Goraichik I."/>
            <person name="Dimitrov K.M."/>
            <person name="Suarez D.L."/>
            <person name="Swayne D.E."/>
        </authorList>
    </citation>
    <scope>NUCLEOTIDE SEQUENCE [LARGE SCALE GENOMIC DNA]</scope>
    <source>
        <strain evidence="7 8">USBA 355</strain>
    </source>
</reference>
<comment type="subcellular location">
    <subcellularLocation>
        <location evidence="1">Membrane</location>
        <topology evidence="1">Multi-pass membrane protein</topology>
    </subcellularLocation>
</comment>
<dbReference type="EMBL" id="FWZX01000006">
    <property type="protein sequence ID" value="SMF18080.1"/>
    <property type="molecule type" value="Genomic_DNA"/>
</dbReference>
<dbReference type="InterPro" id="IPR010432">
    <property type="entry name" value="RDD"/>
</dbReference>
<feature type="transmembrane region" description="Helical" evidence="5">
    <location>
        <begin position="81"/>
        <end position="107"/>
    </location>
</feature>
<dbReference type="Pfam" id="PF06271">
    <property type="entry name" value="RDD"/>
    <property type="match status" value="1"/>
</dbReference>
<keyword evidence="8" id="KW-1185">Reference proteome</keyword>